<proteinExistence type="predicted"/>
<reference evidence="1 2" key="1">
    <citation type="journal article" date="2012" name="J. Bacteriol.">
        <title>Draft Genome Sequences for Two Metal-Reducing Pelosinus fermentans Strains Isolated from a Cr(VI)-Contaminated Site and for Type Strain R7.</title>
        <authorList>
            <person name="Brown S.D."/>
            <person name="Podar M."/>
            <person name="Klingeman D.M."/>
            <person name="Johnson C.M."/>
            <person name="Yang Z.K."/>
            <person name="Utturkar S.M."/>
            <person name="Land M.L."/>
            <person name="Mosher J.J."/>
            <person name="Hurt R.A.Jr."/>
            <person name="Phelps T.J."/>
            <person name="Palumbo A.V."/>
            <person name="Arkin A.P."/>
            <person name="Hazen T.C."/>
            <person name="Elias D.A."/>
        </authorList>
    </citation>
    <scope>NUCLEOTIDE SEQUENCE [LARGE SCALE GENOMIC DNA]</scope>
    <source>
        <strain evidence="1 2">B4</strain>
    </source>
</reference>
<keyword evidence="2" id="KW-1185">Reference proteome</keyword>
<gene>
    <name evidence="1" type="ORF">FB4_3092</name>
</gene>
<evidence type="ECO:0000313" key="1">
    <source>
        <dbReference type="EMBL" id="EIW19382.1"/>
    </source>
</evidence>
<dbReference type="AlphaFoldDB" id="I9B2P1"/>
<dbReference type="InterPro" id="IPR013785">
    <property type="entry name" value="Aldolase_TIM"/>
</dbReference>
<sequence length="36" mass="4143">MNLPKTVEIIKVGPCDGFQNIKEWIPTETKLEIIED</sequence>
<name>I9B2P1_9FIRM</name>
<protein>
    <submittedName>
        <fullName evidence="1">Uncharacterized protein</fullName>
    </submittedName>
</protein>
<dbReference type="Proteomes" id="UP000004324">
    <property type="component" value="Unassembled WGS sequence"/>
</dbReference>
<dbReference type="Gene3D" id="3.20.20.70">
    <property type="entry name" value="Aldolase class I"/>
    <property type="match status" value="1"/>
</dbReference>
<evidence type="ECO:0000313" key="2">
    <source>
        <dbReference type="Proteomes" id="UP000004324"/>
    </source>
</evidence>
<accession>I9B2P1</accession>
<dbReference type="EMBL" id="AKVJ01000021">
    <property type="protein sequence ID" value="EIW19382.1"/>
    <property type="molecule type" value="Genomic_DNA"/>
</dbReference>
<organism evidence="1 2">
    <name type="scientific">Pelosinus fermentans B4</name>
    <dbReference type="NCBI Taxonomy" id="1149862"/>
    <lineage>
        <taxon>Bacteria</taxon>
        <taxon>Bacillati</taxon>
        <taxon>Bacillota</taxon>
        <taxon>Negativicutes</taxon>
        <taxon>Selenomonadales</taxon>
        <taxon>Sporomusaceae</taxon>
        <taxon>Pelosinus</taxon>
    </lineage>
</organism>
<comment type="caution">
    <text evidence="1">The sequence shown here is derived from an EMBL/GenBank/DDBJ whole genome shotgun (WGS) entry which is preliminary data.</text>
</comment>